<reference evidence="3 4" key="1">
    <citation type="submission" date="2013-12" db="EMBL/GenBank/DDBJ databases">
        <authorList>
            <consortium name="DOE Joint Genome Institute"/>
            <person name="Muyzer G."/>
            <person name="Huntemann M."/>
            <person name="Han J."/>
            <person name="Chen A."/>
            <person name="Kyrpides N."/>
            <person name="Mavromatis K."/>
            <person name="Markowitz V."/>
            <person name="Palaniappan K."/>
            <person name="Ivanova N."/>
            <person name="Schaumberg A."/>
            <person name="Pati A."/>
            <person name="Liolios K."/>
            <person name="Nordberg H.P."/>
            <person name="Cantor M.N."/>
            <person name="Hua S.X."/>
            <person name="Woyke T."/>
        </authorList>
    </citation>
    <scope>NUCLEOTIDE SEQUENCE [LARGE SCALE GENOMIC DNA]</scope>
    <source>
        <strain evidence="3 4">ARh 1</strain>
    </source>
</reference>
<dbReference type="SUPFAM" id="SSF55486">
    <property type="entry name" value="Metalloproteases ('zincins'), catalytic domain"/>
    <property type="match status" value="1"/>
</dbReference>
<dbReference type="InterPro" id="IPR014782">
    <property type="entry name" value="Peptidase_M1_dom"/>
</dbReference>
<dbReference type="AlphaFoldDB" id="W0DJ65"/>
<dbReference type="GO" id="GO:0043171">
    <property type="term" value="P:peptide catabolic process"/>
    <property type="evidence" value="ECO:0007669"/>
    <property type="project" value="TreeGrafter"/>
</dbReference>
<dbReference type="GO" id="GO:0005737">
    <property type="term" value="C:cytoplasm"/>
    <property type="evidence" value="ECO:0007669"/>
    <property type="project" value="TreeGrafter"/>
</dbReference>
<dbReference type="Gene3D" id="1.10.390.10">
    <property type="entry name" value="Neutral Protease Domain 2"/>
    <property type="match status" value="1"/>
</dbReference>
<dbReference type="GO" id="GO:0016020">
    <property type="term" value="C:membrane"/>
    <property type="evidence" value="ECO:0007669"/>
    <property type="project" value="TreeGrafter"/>
</dbReference>
<dbReference type="HOGENOM" id="CLU_014353_0_0_6"/>
<protein>
    <submittedName>
        <fullName evidence="3">Peptidase M1</fullName>
    </submittedName>
</protein>
<gene>
    <name evidence="3" type="ORF">THITH_09700</name>
</gene>
<dbReference type="EMBL" id="CP007029">
    <property type="protein sequence ID" value="AHE98491.1"/>
    <property type="molecule type" value="Genomic_DNA"/>
</dbReference>
<dbReference type="Proteomes" id="UP000005289">
    <property type="component" value="Chromosome"/>
</dbReference>
<sequence length="614" mass="67852">MDVHLDPDRGTIGGELSVDLPAGDHRFRLAAGLEPTQARIGDHDPQAIHAAGDRYRIHLPEAGTLQLAWQGELPSDTRGFLAPDGGFLPPDAGWYPRFDGLEVFLLRLQLRVPEGQRAVATGSLVDESLSQAGYRSSVYEHPRIDAIVVATGPWQERQVEANGVRVRTLFPESLDEAHASTYLEHAAEYLAMFSERAGPYPYQSFTIAASPMPVGFAFPGFTLLGERVIPLPFIPRTSLAHELMHSWWGTGVRVDYATGNWSEALTTFMADYHLDELHGRDRETRYRWLLDLAALPPELDRPLVSFRGGNQGAARIVGYNRGALMFHMLREDIGAADFDAGARLLRDRHLFDEAGWNDLARAFSDAAGRDLRPFFTTWTGRPGLPELALHSVSQGEDADQWTLTGVIEQVQSEPPWPLRVPVAIDTRDGPQRSLVTLDERQSTFSIDLPAPATAVTVDPDFELLRRVSNPPPILRTASLHPDTRLIATQDGLEPFARAILDRSPERAEAFQADAPLLVIGSTRDVADWMTRTGIPEPAPGIAQRGHARMWTLPDTRTAVVSADNATGLQNITRMLRHHGHRSFLVLDTDGRTQEAGVWETESDPLRANLPSVAP</sequence>
<dbReference type="Pfam" id="PF01433">
    <property type="entry name" value="Peptidase_M1"/>
    <property type="match status" value="1"/>
</dbReference>
<evidence type="ECO:0000256" key="1">
    <source>
        <dbReference type="SAM" id="MobiDB-lite"/>
    </source>
</evidence>
<accession>W0DJ65</accession>
<evidence type="ECO:0000259" key="2">
    <source>
        <dbReference type="Pfam" id="PF01433"/>
    </source>
</evidence>
<dbReference type="GO" id="GO:0070006">
    <property type="term" value="F:metalloaminopeptidase activity"/>
    <property type="evidence" value="ECO:0007669"/>
    <property type="project" value="TreeGrafter"/>
</dbReference>
<dbReference type="KEGG" id="tti:THITH_09700"/>
<dbReference type="GO" id="GO:0008270">
    <property type="term" value="F:zinc ion binding"/>
    <property type="evidence" value="ECO:0007669"/>
    <property type="project" value="InterPro"/>
</dbReference>
<dbReference type="GO" id="GO:0042277">
    <property type="term" value="F:peptide binding"/>
    <property type="evidence" value="ECO:0007669"/>
    <property type="project" value="TreeGrafter"/>
</dbReference>
<dbReference type="PANTHER" id="PTHR11533:SF174">
    <property type="entry name" value="PUROMYCIN-SENSITIVE AMINOPEPTIDASE-RELATED"/>
    <property type="match status" value="1"/>
</dbReference>
<dbReference type="STRING" id="713585.THITH_09700"/>
<dbReference type="InterPro" id="IPR027268">
    <property type="entry name" value="Peptidase_M4/M1_CTD_sf"/>
</dbReference>
<dbReference type="GO" id="GO:0005615">
    <property type="term" value="C:extracellular space"/>
    <property type="evidence" value="ECO:0007669"/>
    <property type="project" value="TreeGrafter"/>
</dbReference>
<proteinExistence type="predicted"/>
<dbReference type="InterPro" id="IPR050344">
    <property type="entry name" value="Peptidase_M1_aminopeptidases"/>
</dbReference>
<evidence type="ECO:0000313" key="4">
    <source>
        <dbReference type="Proteomes" id="UP000005289"/>
    </source>
</evidence>
<feature type="domain" description="Peptidase M1 membrane alanine aminopeptidase" evidence="2">
    <location>
        <begin position="239"/>
        <end position="378"/>
    </location>
</feature>
<feature type="region of interest" description="Disordered" evidence="1">
    <location>
        <begin position="595"/>
        <end position="614"/>
    </location>
</feature>
<evidence type="ECO:0000313" key="3">
    <source>
        <dbReference type="EMBL" id="AHE98491.1"/>
    </source>
</evidence>
<name>W0DJ65_9GAMM</name>
<keyword evidence="4" id="KW-1185">Reference proteome</keyword>
<organism evidence="3 4">
    <name type="scientific">Thioalkalivibrio paradoxus ARh 1</name>
    <dbReference type="NCBI Taxonomy" id="713585"/>
    <lineage>
        <taxon>Bacteria</taxon>
        <taxon>Pseudomonadati</taxon>
        <taxon>Pseudomonadota</taxon>
        <taxon>Gammaproteobacteria</taxon>
        <taxon>Chromatiales</taxon>
        <taxon>Ectothiorhodospiraceae</taxon>
        <taxon>Thioalkalivibrio</taxon>
    </lineage>
</organism>
<dbReference type="PANTHER" id="PTHR11533">
    <property type="entry name" value="PROTEASE M1 ZINC METALLOPROTEASE"/>
    <property type="match status" value="1"/>
</dbReference>